<protein>
    <recommendedName>
        <fullName evidence="14">Soluble scavenger receptor cysteine-rich domain-containing protein SSC5D</fullName>
    </recommendedName>
</protein>
<evidence type="ECO:0000256" key="1">
    <source>
        <dbReference type="ARBA" id="ARBA00004167"/>
    </source>
</evidence>
<sequence>MILILDEKQQFIFHLSLGELLEFFLSLTSYSQPIRLVNGTNRCSGRVEIYYSSQWGTVCDDRWGMQEATVACREMNCGNALSVKYKAYFGRGQDQIWLDKMECTGHEMFLADCPHKGFGVYDCNHSEYAGLTVRLINGTDSCSGRVEVFHDGRWGKLCSNNWGLKEAAVLCKELNCGDPKNSKDIFYFGDSSLQGFTSRCSDNVNSISQCQLQEHRGSCEGVSLVCSGNARLTGGSTHCDGRVEYFNKGQWGTVCAESWDMNDAAVVCRQLDCGKPHKLIQLGPGTGNIWTDQINCNGEESTLTQCPIEPSHCNNTVVAGSLTVRLVNGTHKCSGRVEVRHDSQWHTVCDTDWTLSKAGVVCETLQCGRSMNAPGAAFYGPGSGPVVEASSSCFETVTSIQQCSELHVDVCFKDVPLNLYSLFLLCYAEQVRLVGGSGECSGRVEVFYKGQWGTVCDDFWEMSDADVVCRQLGCGHAISAPESAHFGRGTGPIWLDNVACSGQESALSHCSHPGFGQNNCEHNEDASVICLGKIKMRLVGPSRCSGRVEIFYQDSWGTVCDDQWSMANAEVVCRELNCGAAMEAKKGAFFGQGKDEIWLDDVQCVGHESSILKCQHRPFGQNNCGHSEDAGVVCSENVRFTNGTTRCNGRAEVYHDGQWKKVCSDWGKEAAQVVCREGGCGDPLPQTETPYFGEARDLTAVKAICSGNETSVSQCSVLKVNESCEDATVTVPLLNKLTLNIFFNPTDSQPIRLVNGTNRCSGRVEIYYNSQWGTVCDDRWGMQEATVACREMNCGNALSVKYKAYFGRGQDQVWLDDIECTGHEKSLAQCPHRGFGEHDCDHNEDAGLVVCRAMDCGTPQTAKSSAFFGEGQGLIWLDDVNCLGNETSLVHCRRSSFGENNCGHGEDAGVICSGTNC</sequence>
<dbReference type="InterPro" id="IPR001190">
    <property type="entry name" value="SRCR"/>
</dbReference>
<reference evidence="17" key="1">
    <citation type="submission" date="2025-08" db="UniProtKB">
        <authorList>
            <consortium name="Ensembl"/>
        </authorList>
    </citation>
    <scope>IDENTIFICATION</scope>
</reference>
<keyword evidence="11" id="KW-0325">Glycoprotein</keyword>
<comment type="caution">
    <text evidence="15">Lacks conserved residue(s) required for the propagation of feature annotation.</text>
</comment>
<keyword evidence="8" id="KW-0472">Membrane</keyword>
<evidence type="ECO:0000256" key="14">
    <source>
        <dbReference type="ARBA" id="ARBA00069168"/>
    </source>
</evidence>
<evidence type="ECO:0000256" key="9">
    <source>
        <dbReference type="ARBA" id="ARBA00023157"/>
    </source>
</evidence>
<keyword evidence="6" id="KW-0677">Repeat</keyword>
<feature type="disulfide bond" evidence="15">
    <location>
        <begin position="604"/>
        <end position="614"/>
    </location>
</feature>
<feature type="domain" description="SRCR" evidence="16">
    <location>
        <begin position="849"/>
        <end position="913"/>
    </location>
</feature>
<dbReference type="STRING" id="8153.ENSHBUP00000028954"/>
<dbReference type="PROSITE" id="PS00420">
    <property type="entry name" value="SRCR_1"/>
    <property type="match status" value="1"/>
</dbReference>
<dbReference type="GO" id="GO:0016020">
    <property type="term" value="C:membrane"/>
    <property type="evidence" value="ECO:0007669"/>
    <property type="project" value="UniProtKB-SubCell"/>
</dbReference>
<evidence type="ECO:0000256" key="2">
    <source>
        <dbReference type="ARBA" id="ARBA00004613"/>
    </source>
</evidence>
<feature type="domain" description="SRCR" evidence="16">
    <location>
        <begin position="133"/>
        <end position="227"/>
    </location>
</feature>
<dbReference type="Gene3D" id="3.10.250.10">
    <property type="entry name" value="SRCR-like domain"/>
    <property type="match status" value="9"/>
</dbReference>
<evidence type="ECO:0000256" key="6">
    <source>
        <dbReference type="ARBA" id="ARBA00022737"/>
    </source>
</evidence>
<proteinExistence type="predicted"/>
<keyword evidence="7" id="KW-1133">Transmembrane helix</keyword>
<feature type="disulfide bond" evidence="15">
    <location>
        <begin position="705"/>
        <end position="715"/>
    </location>
</feature>
<evidence type="ECO:0000256" key="8">
    <source>
        <dbReference type="ARBA" id="ARBA00023136"/>
    </source>
</evidence>
<comment type="subunit">
    <text evidence="13">Interacts with LGALS1 and laminin.</text>
</comment>
<feature type="disulfide bond" evidence="15">
    <location>
        <begin position="296"/>
        <end position="306"/>
    </location>
</feature>
<accession>A0A3Q2X293</accession>
<feature type="disulfide bond" evidence="15">
    <location>
        <begin position="103"/>
        <end position="113"/>
    </location>
</feature>
<evidence type="ECO:0000313" key="18">
    <source>
        <dbReference type="Proteomes" id="UP000264840"/>
    </source>
</evidence>
<dbReference type="PANTHER" id="PTHR48071">
    <property type="entry name" value="SRCR DOMAIN-CONTAINING PROTEIN"/>
    <property type="match status" value="1"/>
</dbReference>
<evidence type="ECO:0000256" key="5">
    <source>
        <dbReference type="ARBA" id="ARBA00022729"/>
    </source>
</evidence>
<feature type="disulfide bond" evidence="15">
    <location>
        <begin position="573"/>
        <end position="634"/>
    </location>
</feature>
<dbReference type="FunFam" id="3.10.250.10:FF:000006">
    <property type="entry name" value="neurotrypsin isoform X2"/>
    <property type="match status" value="3"/>
</dbReference>
<evidence type="ECO:0000256" key="13">
    <source>
        <dbReference type="ARBA" id="ARBA00064153"/>
    </source>
</evidence>
<feature type="disulfide bond" evidence="15">
    <location>
        <begin position="200"/>
        <end position="210"/>
    </location>
</feature>
<feature type="disulfide bond" evidence="15">
    <location>
        <begin position="820"/>
        <end position="830"/>
    </location>
</feature>
<evidence type="ECO:0000256" key="10">
    <source>
        <dbReference type="ARBA" id="ARBA00023170"/>
    </source>
</evidence>
<dbReference type="GeneTree" id="ENSGT00950000183145"/>
<keyword evidence="9 15" id="KW-1015">Disulfide bond</keyword>
<evidence type="ECO:0000256" key="7">
    <source>
        <dbReference type="ARBA" id="ARBA00022989"/>
    </source>
</evidence>
<dbReference type="FunFam" id="3.10.250.10:FF:000007">
    <property type="entry name" value="Soluble scavenger receptor cysteine-rich domain-containing protein SSC5D"/>
    <property type="match status" value="1"/>
</dbReference>
<comment type="function">
    <text evidence="12">Binds to extracellular matrix proteins. Binds to pathogen-associated molecular patterns (PAMPs) present on the cell walls of Gram-positive and Gram-negative bacteria and fungi, behaving as a pattern recognition receptor (PRR). Induces bacterial and fungal aggregation and subsequent inhibition of PAMP-induced cytokine release. Does not possess intrinsic bactericidal activity. May play a role in the innate defense and homeostasis of certain epithelial surfaces.</text>
</comment>
<dbReference type="SUPFAM" id="SSF56487">
    <property type="entry name" value="SRCR-like"/>
    <property type="match status" value="9"/>
</dbReference>
<dbReference type="PANTHER" id="PTHR48071:SF15">
    <property type="entry name" value="SRCR DOMAIN-CONTAINING PROTEIN"/>
    <property type="match status" value="1"/>
</dbReference>
<feature type="domain" description="SRCR" evidence="16">
    <location>
        <begin position="431"/>
        <end position="531"/>
    </location>
</feature>
<evidence type="ECO:0000256" key="15">
    <source>
        <dbReference type="PROSITE-ProRule" id="PRU00196"/>
    </source>
</evidence>
<feature type="domain" description="SRCR" evidence="16">
    <location>
        <begin position="347"/>
        <end position="427"/>
    </location>
</feature>
<feature type="domain" description="SRCR" evidence="16">
    <location>
        <begin position="230"/>
        <end position="350"/>
    </location>
</feature>
<evidence type="ECO:0000256" key="3">
    <source>
        <dbReference type="ARBA" id="ARBA00022525"/>
    </source>
</evidence>
<feature type="disulfide bond" evidence="15">
    <location>
        <begin position="469"/>
        <end position="530"/>
    </location>
</feature>
<feature type="domain" description="SRCR" evidence="16">
    <location>
        <begin position="536"/>
        <end position="635"/>
    </location>
</feature>
<dbReference type="FunFam" id="3.10.250.10:FF:000003">
    <property type="entry name" value="Deleted in malignant brain tumors 1"/>
    <property type="match status" value="1"/>
</dbReference>
<dbReference type="SMART" id="SM00202">
    <property type="entry name" value="SR"/>
    <property type="match status" value="9"/>
</dbReference>
<evidence type="ECO:0000256" key="4">
    <source>
        <dbReference type="ARBA" id="ARBA00022692"/>
    </source>
</evidence>
<feature type="disulfide bond" evidence="15">
    <location>
        <begin position="393"/>
        <end position="403"/>
    </location>
</feature>
<organism evidence="17 18">
    <name type="scientific">Haplochromis burtoni</name>
    <name type="common">Burton's mouthbrooder</name>
    <name type="synonym">Chromis burtoni</name>
    <dbReference type="NCBI Taxonomy" id="8153"/>
    <lineage>
        <taxon>Eukaryota</taxon>
        <taxon>Metazoa</taxon>
        <taxon>Chordata</taxon>
        <taxon>Craniata</taxon>
        <taxon>Vertebrata</taxon>
        <taxon>Euteleostomi</taxon>
        <taxon>Actinopterygii</taxon>
        <taxon>Neopterygii</taxon>
        <taxon>Teleostei</taxon>
        <taxon>Neoteleostei</taxon>
        <taxon>Acanthomorphata</taxon>
        <taxon>Ovalentaria</taxon>
        <taxon>Cichlomorphae</taxon>
        <taxon>Cichliformes</taxon>
        <taxon>Cichlidae</taxon>
        <taxon>African cichlids</taxon>
        <taxon>Pseudocrenilabrinae</taxon>
        <taxon>Haplochromini</taxon>
        <taxon>Haplochromis</taxon>
    </lineage>
</organism>
<feature type="disulfide bond" evidence="15">
    <location>
        <begin position="776"/>
        <end position="840"/>
    </location>
</feature>
<keyword evidence="4" id="KW-0812">Transmembrane</keyword>
<evidence type="ECO:0000256" key="11">
    <source>
        <dbReference type="ARBA" id="ARBA00023180"/>
    </source>
</evidence>
<keyword evidence="10" id="KW-0675">Receptor</keyword>
<keyword evidence="18" id="KW-1185">Reference proteome</keyword>
<feature type="disulfide bond" evidence="15">
    <location>
        <begin position="882"/>
        <end position="892"/>
    </location>
</feature>
<feature type="domain" description="SRCR" evidence="16">
    <location>
        <begin position="34"/>
        <end position="134"/>
    </location>
</feature>
<dbReference type="Ensembl" id="ENSHBUT00000018611.1">
    <property type="protein sequence ID" value="ENSHBUP00000028954.1"/>
    <property type="gene ID" value="ENSHBUG00000013092.1"/>
</dbReference>
<evidence type="ECO:0000259" key="16">
    <source>
        <dbReference type="PROSITE" id="PS50287"/>
    </source>
</evidence>
<evidence type="ECO:0000256" key="12">
    <source>
        <dbReference type="ARBA" id="ARBA00058074"/>
    </source>
</evidence>
<feature type="disulfide bond" evidence="15">
    <location>
        <begin position="500"/>
        <end position="510"/>
    </location>
</feature>
<dbReference type="PRINTS" id="PR00258">
    <property type="entry name" value="SPERACTRCPTR"/>
</dbReference>
<reference evidence="17" key="2">
    <citation type="submission" date="2025-09" db="UniProtKB">
        <authorList>
            <consortium name="Ensembl"/>
        </authorList>
    </citation>
    <scope>IDENTIFICATION</scope>
</reference>
<dbReference type="AlphaFoldDB" id="A0A3Q2X293"/>
<feature type="disulfide bond" evidence="15">
    <location>
        <begin position="59"/>
        <end position="123"/>
    </location>
</feature>
<feature type="domain" description="SRCR" evidence="16">
    <location>
        <begin position="638"/>
        <end position="732"/>
    </location>
</feature>
<dbReference type="PROSITE" id="PS50287">
    <property type="entry name" value="SRCR_2"/>
    <property type="match status" value="9"/>
</dbReference>
<feature type="disulfide bond" evidence="15">
    <location>
        <begin position="560"/>
        <end position="624"/>
    </location>
</feature>
<feature type="disulfide bond" evidence="15">
    <location>
        <begin position="851"/>
        <end position="912"/>
    </location>
</feature>
<keyword evidence="3" id="KW-0964">Secreted</keyword>
<feature type="disulfide bond" evidence="15">
    <location>
        <begin position="456"/>
        <end position="520"/>
    </location>
</feature>
<dbReference type="OMA" id="QQCSELH"/>
<feature type="domain" description="SRCR" evidence="16">
    <location>
        <begin position="751"/>
        <end position="851"/>
    </location>
</feature>
<evidence type="ECO:0000313" key="17">
    <source>
        <dbReference type="Ensembl" id="ENSHBUP00000028954.1"/>
    </source>
</evidence>
<dbReference type="FunFam" id="3.10.250.10:FF:000016">
    <property type="entry name" value="Scavenger receptor cysteine-rich protein type 12"/>
    <property type="match status" value="2"/>
</dbReference>
<comment type="subcellular location">
    <subcellularLocation>
        <location evidence="1">Membrane</location>
        <topology evidence="1">Single-pass membrane protein</topology>
    </subcellularLocation>
    <subcellularLocation>
        <location evidence="2">Secreted</location>
    </subcellularLocation>
</comment>
<keyword evidence="5" id="KW-0732">Signal</keyword>
<dbReference type="Pfam" id="PF00530">
    <property type="entry name" value="SRCR"/>
    <property type="match status" value="8"/>
</dbReference>
<name>A0A3Q2X293_HAPBU</name>
<dbReference type="Proteomes" id="UP000264840">
    <property type="component" value="Unplaced"/>
</dbReference>
<dbReference type="InterPro" id="IPR036772">
    <property type="entry name" value="SRCR-like_dom_sf"/>
</dbReference>
<dbReference type="FunFam" id="3.10.250.10:FF:000013">
    <property type="entry name" value="CD163 molecule like 1"/>
    <property type="match status" value="1"/>
</dbReference>